<sequence>MKYLRQGKHHTKRVSFVESTESDAEHPVSTYSHPVQYPNFSQPLLSLKSITDSDARSKKKSGKQKEVERYANVKSRYKDVSPTKPAPVDENGTSQHRDTSVSLSPEKLHRLIDRLYGNTINNGDQKEEEEDGSSGAPNSPSSSSQDEDPQAGNEIKLTPRKLNLLLDRLYSGYVNDNHHSNERCSKSEKHFKDPNETFSPRINKYYSKGKYDKRSSYAELTPRFQEPLRRGSGDETKNVTPRNNKKMDFNQFLARQQSYEERKLSRLNETKQKIADDSEETTISFSPQISPRSRQLAEKYSTSHSPSHGETATLCQQLLEYVPIQYNNNNKGKPRAKSVQHYTDINQVQLKKTTNKNPNHSGRTERTVKSSHENDDSIPFITPHYISPIPYPPSGRPEQKAKGTKDQNLMEISSFYCENNNEHRLHDNNSNSSSGSYKESTSSEEEAPQQLRNNNKKVKKNNTNTVTEWPSPPSLPDDKANEEGRTVSYSNHHYRDNNSIKVISIERSPAPVQANTKRKNHSHSEIRELLEETSFLRYEDDINNNEEEEYTNRAAFFTDDVLLALAQWWVRLINHQYTTHHNTTNIFLHYSHFELDLSMDLLISALQTFLEEKQNVQPFSPFHERMIHHRVRYFPNTTQKYCEVHLEWDNEKNKKMHTYPKKCSVNVSFSDFIDLYGWITEKMMLNT</sequence>
<dbReference type="Proteomes" id="UP000515908">
    <property type="component" value="Chromosome 12"/>
</dbReference>
<protein>
    <submittedName>
        <fullName evidence="2">Uncharacterized protein</fullName>
    </submittedName>
</protein>
<accession>A0A7G2CHQ3</accession>
<feature type="compositionally biased region" description="Low complexity" evidence="1">
    <location>
        <begin position="133"/>
        <end position="144"/>
    </location>
</feature>
<feature type="region of interest" description="Disordered" evidence="1">
    <location>
        <begin position="386"/>
        <end position="405"/>
    </location>
</feature>
<feature type="region of interest" description="Disordered" evidence="1">
    <location>
        <begin position="349"/>
        <end position="379"/>
    </location>
</feature>
<dbReference type="VEuPathDB" id="TriTrypDB:ADEAN_000637800"/>
<evidence type="ECO:0000313" key="3">
    <source>
        <dbReference type="Proteomes" id="UP000515908"/>
    </source>
</evidence>
<feature type="compositionally biased region" description="Basic and acidic residues" evidence="1">
    <location>
        <begin position="63"/>
        <end position="81"/>
    </location>
</feature>
<feature type="compositionally biased region" description="Low complexity" evidence="1">
    <location>
        <begin position="428"/>
        <end position="440"/>
    </location>
</feature>
<feature type="region of interest" description="Disordered" evidence="1">
    <location>
        <begin position="421"/>
        <end position="493"/>
    </location>
</feature>
<dbReference type="EMBL" id="LR877156">
    <property type="protein sequence ID" value="CAD2218885.1"/>
    <property type="molecule type" value="Genomic_DNA"/>
</dbReference>
<feature type="compositionally biased region" description="Basic and acidic residues" evidence="1">
    <location>
        <begin position="362"/>
        <end position="375"/>
    </location>
</feature>
<feature type="compositionally biased region" description="Basic residues" evidence="1">
    <location>
        <begin position="1"/>
        <end position="13"/>
    </location>
</feature>
<feature type="compositionally biased region" description="Polar residues" evidence="1">
    <location>
        <begin position="300"/>
        <end position="309"/>
    </location>
</feature>
<reference evidence="2 3" key="1">
    <citation type="submission" date="2020-08" db="EMBL/GenBank/DDBJ databases">
        <authorList>
            <person name="Newling K."/>
            <person name="Davey J."/>
            <person name="Forrester S."/>
        </authorList>
    </citation>
    <scope>NUCLEOTIDE SEQUENCE [LARGE SCALE GENOMIC DNA]</scope>
    <source>
        <strain evidence="3">Crithidia deanei Carvalho (ATCC PRA-265)</strain>
    </source>
</reference>
<organism evidence="2 3">
    <name type="scientific">Angomonas deanei</name>
    <dbReference type="NCBI Taxonomy" id="59799"/>
    <lineage>
        <taxon>Eukaryota</taxon>
        <taxon>Discoba</taxon>
        <taxon>Euglenozoa</taxon>
        <taxon>Kinetoplastea</taxon>
        <taxon>Metakinetoplastina</taxon>
        <taxon>Trypanosomatida</taxon>
        <taxon>Trypanosomatidae</taxon>
        <taxon>Strigomonadinae</taxon>
        <taxon>Angomonas</taxon>
    </lineage>
</organism>
<proteinExistence type="predicted"/>
<keyword evidence="3" id="KW-1185">Reference proteome</keyword>
<feature type="compositionally biased region" description="Basic and acidic residues" evidence="1">
    <location>
        <begin position="476"/>
        <end position="485"/>
    </location>
</feature>
<feature type="compositionally biased region" description="Polar residues" evidence="1">
    <location>
        <begin position="349"/>
        <end position="361"/>
    </location>
</feature>
<dbReference type="AlphaFoldDB" id="A0A7G2CHQ3"/>
<feature type="region of interest" description="Disordered" evidence="1">
    <location>
        <begin position="270"/>
        <end position="309"/>
    </location>
</feature>
<feature type="compositionally biased region" description="Polar residues" evidence="1">
    <location>
        <begin position="281"/>
        <end position="293"/>
    </location>
</feature>
<gene>
    <name evidence="2" type="ORF">ADEAN_000637800</name>
</gene>
<name>A0A7G2CHQ3_9TRYP</name>
<evidence type="ECO:0000313" key="2">
    <source>
        <dbReference type="EMBL" id="CAD2218885.1"/>
    </source>
</evidence>
<evidence type="ECO:0000256" key="1">
    <source>
        <dbReference type="SAM" id="MobiDB-lite"/>
    </source>
</evidence>
<feature type="region of interest" description="Disordered" evidence="1">
    <location>
        <begin position="1"/>
        <end position="159"/>
    </location>
</feature>
<feature type="compositionally biased region" description="Polar residues" evidence="1">
    <location>
        <begin position="29"/>
        <end position="50"/>
    </location>
</feature>